<dbReference type="AlphaFoldDB" id="A0A7J9D9L3"/>
<keyword evidence="3" id="KW-1185">Reference proteome</keyword>
<proteinExistence type="predicted"/>
<gene>
    <name evidence="2" type="ORF">Gotri_020257</name>
</gene>
<name>A0A7J9D9L3_9ROSI</name>
<comment type="caution">
    <text evidence="2">The sequence shown here is derived from an EMBL/GenBank/DDBJ whole genome shotgun (WGS) entry which is preliminary data.</text>
</comment>
<dbReference type="EMBL" id="JABEZW010000001">
    <property type="protein sequence ID" value="MBA0757145.1"/>
    <property type="molecule type" value="Genomic_DNA"/>
</dbReference>
<evidence type="ECO:0000256" key="1">
    <source>
        <dbReference type="SAM" id="MobiDB-lite"/>
    </source>
</evidence>
<evidence type="ECO:0000313" key="3">
    <source>
        <dbReference type="Proteomes" id="UP000593568"/>
    </source>
</evidence>
<feature type="compositionally biased region" description="Basic and acidic residues" evidence="1">
    <location>
        <begin position="119"/>
        <end position="138"/>
    </location>
</feature>
<dbReference type="Gene3D" id="3.30.730.10">
    <property type="entry name" value="AP2/ERF domain"/>
    <property type="match status" value="1"/>
</dbReference>
<evidence type="ECO:0000313" key="2">
    <source>
        <dbReference type="EMBL" id="MBA0757145.1"/>
    </source>
</evidence>
<feature type="region of interest" description="Disordered" evidence="1">
    <location>
        <begin position="102"/>
        <end position="142"/>
    </location>
</feature>
<accession>A0A7J9D9L3</accession>
<evidence type="ECO:0008006" key="4">
    <source>
        <dbReference type="Google" id="ProtNLM"/>
    </source>
</evidence>
<reference evidence="2 3" key="1">
    <citation type="journal article" date="2019" name="Genome Biol. Evol.">
        <title>Insights into the evolution of the New World diploid cottons (Gossypium, subgenus Houzingenia) based on genome sequencing.</title>
        <authorList>
            <person name="Grover C.E."/>
            <person name="Arick M.A. 2nd"/>
            <person name="Thrash A."/>
            <person name="Conover J.L."/>
            <person name="Sanders W.S."/>
            <person name="Peterson D.G."/>
            <person name="Frelichowski J.E."/>
            <person name="Scheffler J.A."/>
            <person name="Scheffler B.E."/>
            <person name="Wendel J.F."/>
        </authorList>
    </citation>
    <scope>NUCLEOTIDE SEQUENCE [LARGE SCALE GENOMIC DNA]</scope>
    <source>
        <strain evidence="2">8</strain>
        <tissue evidence="2">Leaf</tissue>
    </source>
</reference>
<sequence>MASFGETPSALELIKQHLLNDFPSMETFLSPPPTPQFHKQSTLSQRRPSINVTIPPSKVNITSTATKAIEEHDEKRHYRAAKAYDRAAFKLRGSKAILNFPLEIGNSNSTESQPSNKRKREEEEEGRRKVVKKEEVKENVTTSGVCLTPSNWKGFWDSEDMKGIFSIPPLSPLSPF</sequence>
<feature type="compositionally biased region" description="Polar residues" evidence="1">
    <location>
        <begin position="105"/>
        <end position="115"/>
    </location>
</feature>
<organism evidence="2 3">
    <name type="scientific">Gossypium trilobum</name>
    <dbReference type="NCBI Taxonomy" id="34281"/>
    <lineage>
        <taxon>Eukaryota</taxon>
        <taxon>Viridiplantae</taxon>
        <taxon>Streptophyta</taxon>
        <taxon>Embryophyta</taxon>
        <taxon>Tracheophyta</taxon>
        <taxon>Spermatophyta</taxon>
        <taxon>Magnoliopsida</taxon>
        <taxon>eudicotyledons</taxon>
        <taxon>Gunneridae</taxon>
        <taxon>Pentapetalae</taxon>
        <taxon>rosids</taxon>
        <taxon>malvids</taxon>
        <taxon>Malvales</taxon>
        <taxon>Malvaceae</taxon>
        <taxon>Malvoideae</taxon>
        <taxon>Gossypium</taxon>
    </lineage>
</organism>
<feature type="non-terminal residue" evidence="2">
    <location>
        <position position="1"/>
    </location>
</feature>
<feature type="compositionally biased region" description="Polar residues" evidence="1">
    <location>
        <begin position="37"/>
        <end position="54"/>
    </location>
</feature>
<protein>
    <recommendedName>
        <fullName evidence="4">AP2/ERF domain-containing protein</fullName>
    </recommendedName>
</protein>
<dbReference type="GO" id="GO:0003700">
    <property type="term" value="F:DNA-binding transcription factor activity"/>
    <property type="evidence" value="ECO:0007669"/>
    <property type="project" value="InterPro"/>
</dbReference>
<dbReference type="InterPro" id="IPR036955">
    <property type="entry name" value="AP2/ERF_dom_sf"/>
</dbReference>
<dbReference type="Proteomes" id="UP000593568">
    <property type="component" value="Unassembled WGS sequence"/>
</dbReference>
<feature type="region of interest" description="Disordered" evidence="1">
    <location>
        <begin position="25"/>
        <end position="54"/>
    </location>
</feature>